<dbReference type="EMBL" id="CP041637">
    <property type="protein sequence ID" value="QDO92562.1"/>
    <property type="molecule type" value="Genomic_DNA"/>
</dbReference>
<reference evidence="2 3" key="1">
    <citation type="submission" date="2019-07" db="EMBL/GenBank/DDBJ databases">
        <title>Genome sequencing for Formosa sp. PS13.</title>
        <authorList>
            <person name="Park S.-J."/>
        </authorList>
    </citation>
    <scope>NUCLEOTIDE SEQUENCE [LARGE SCALE GENOMIC DNA]</scope>
    <source>
        <strain evidence="2 3">PS13</strain>
    </source>
</reference>
<dbReference type="OrthoDB" id="839906at2"/>
<evidence type="ECO:0008006" key="4">
    <source>
        <dbReference type="Google" id="ProtNLM"/>
    </source>
</evidence>
<keyword evidence="1" id="KW-1133">Transmembrane helix</keyword>
<dbReference type="AlphaFoldDB" id="A0A516GM08"/>
<gene>
    <name evidence="2" type="ORF">FNB79_00710</name>
</gene>
<evidence type="ECO:0000313" key="3">
    <source>
        <dbReference type="Proteomes" id="UP000319209"/>
    </source>
</evidence>
<evidence type="ECO:0000256" key="1">
    <source>
        <dbReference type="SAM" id="Phobius"/>
    </source>
</evidence>
<feature type="transmembrane region" description="Helical" evidence="1">
    <location>
        <begin position="44"/>
        <end position="63"/>
    </location>
</feature>
<keyword evidence="3" id="KW-1185">Reference proteome</keyword>
<protein>
    <recommendedName>
        <fullName evidence="4">DUF3325 domain-containing protein</fullName>
    </recommendedName>
</protein>
<keyword evidence="1" id="KW-0472">Membrane</keyword>
<organism evidence="2 3">
    <name type="scientific">Formosa sediminum</name>
    <dbReference type="NCBI Taxonomy" id="2594004"/>
    <lineage>
        <taxon>Bacteria</taxon>
        <taxon>Pseudomonadati</taxon>
        <taxon>Bacteroidota</taxon>
        <taxon>Flavobacteriia</taxon>
        <taxon>Flavobacteriales</taxon>
        <taxon>Flavobacteriaceae</taxon>
        <taxon>Formosa</taxon>
    </lineage>
</organism>
<proteinExistence type="predicted"/>
<dbReference type="RefSeq" id="WP_143379472.1">
    <property type="nucleotide sequence ID" value="NZ_CP041637.1"/>
</dbReference>
<accession>A0A516GM08</accession>
<evidence type="ECO:0000313" key="2">
    <source>
        <dbReference type="EMBL" id="QDO92562.1"/>
    </source>
</evidence>
<dbReference type="KEGG" id="fop:FNB79_00710"/>
<dbReference type="Proteomes" id="UP000319209">
    <property type="component" value="Chromosome"/>
</dbReference>
<feature type="transmembrane region" description="Helical" evidence="1">
    <location>
        <begin position="70"/>
        <end position="89"/>
    </location>
</feature>
<sequence length="112" mass="12701">MITLSILLVIIAFYLHYTTSQKMKSENVLGIEPLLNQHTNLCKILSYILLSISCILTINVFGLAAGMFSFVIYLMTFGSLIILLVPLQLFNYKSLSLFTLMCFVLEFVVRIP</sequence>
<name>A0A516GM08_9FLAO</name>
<keyword evidence="1" id="KW-0812">Transmembrane</keyword>